<feature type="repeat" description="Lumazine-binding" evidence="10">
    <location>
        <begin position="1"/>
        <end position="96"/>
    </location>
</feature>
<feature type="repeat" description="Lumazine-binding" evidence="10">
    <location>
        <begin position="97"/>
        <end position="193"/>
    </location>
</feature>
<name>A0A949X4L1_9CLOT</name>
<dbReference type="PIRSF" id="PIRSF000498">
    <property type="entry name" value="Riboflavin_syn_A"/>
    <property type="match status" value="1"/>
</dbReference>
<dbReference type="PANTHER" id="PTHR21098:SF12">
    <property type="entry name" value="RIBOFLAVIN SYNTHASE"/>
    <property type="match status" value="1"/>
</dbReference>
<comment type="catalytic activity">
    <reaction evidence="1">
        <text>2 6,7-dimethyl-8-(1-D-ribityl)lumazine + H(+) = 5-amino-6-(D-ribitylamino)uracil + riboflavin</text>
        <dbReference type="Rhea" id="RHEA:20772"/>
        <dbReference type="ChEBI" id="CHEBI:15378"/>
        <dbReference type="ChEBI" id="CHEBI:15934"/>
        <dbReference type="ChEBI" id="CHEBI:57986"/>
        <dbReference type="ChEBI" id="CHEBI:58201"/>
        <dbReference type="EC" id="2.5.1.9"/>
    </reaction>
</comment>
<feature type="domain" description="Lumazine-binding" evidence="11">
    <location>
        <begin position="1"/>
        <end position="96"/>
    </location>
</feature>
<dbReference type="Proteomes" id="UP000694308">
    <property type="component" value="Unassembled WGS sequence"/>
</dbReference>
<organism evidence="12 13">
    <name type="scientific">Clostridium thailandense</name>
    <dbReference type="NCBI Taxonomy" id="2794346"/>
    <lineage>
        <taxon>Bacteria</taxon>
        <taxon>Bacillati</taxon>
        <taxon>Bacillota</taxon>
        <taxon>Clostridia</taxon>
        <taxon>Eubacteriales</taxon>
        <taxon>Clostridiaceae</taxon>
        <taxon>Clostridium</taxon>
    </lineage>
</organism>
<keyword evidence="8" id="KW-0677">Repeat</keyword>
<dbReference type="NCBIfam" id="TIGR00187">
    <property type="entry name" value="ribE"/>
    <property type="match status" value="1"/>
</dbReference>
<dbReference type="InterPro" id="IPR026017">
    <property type="entry name" value="Lumazine-bd_dom"/>
</dbReference>
<evidence type="ECO:0000256" key="4">
    <source>
        <dbReference type="ARBA" id="ARBA00012827"/>
    </source>
</evidence>
<dbReference type="PANTHER" id="PTHR21098">
    <property type="entry name" value="RIBOFLAVIN SYNTHASE ALPHA CHAIN"/>
    <property type="match status" value="1"/>
</dbReference>
<accession>A0A949X4L1</accession>
<protein>
    <recommendedName>
        <fullName evidence="5 9">Riboflavin synthase</fullName>
        <ecNumber evidence="4 9">2.5.1.9</ecNumber>
    </recommendedName>
</protein>
<keyword evidence="6" id="KW-0686">Riboflavin biosynthesis</keyword>
<evidence type="ECO:0000256" key="3">
    <source>
        <dbReference type="ARBA" id="ARBA00004887"/>
    </source>
</evidence>
<evidence type="ECO:0000256" key="5">
    <source>
        <dbReference type="ARBA" id="ARBA00013950"/>
    </source>
</evidence>
<dbReference type="AlphaFoldDB" id="A0A949X4L1"/>
<evidence type="ECO:0000313" key="12">
    <source>
        <dbReference type="EMBL" id="MBV7276694.1"/>
    </source>
</evidence>
<proteinExistence type="predicted"/>
<dbReference type="PROSITE" id="PS51177">
    <property type="entry name" value="LUMAZINE_BIND"/>
    <property type="match status" value="2"/>
</dbReference>
<reference evidence="12" key="1">
    <citation type="submission" date="2020-12" db="EMBL/GenBank/DDBJ databases">
        <title>Clostridium thailandense sp. nov., a novel acetogenic bacterium isolated from peat land soil in Thailand.</title>
        <authorList>
            <person name="Chaikitkaew S."/>
            <person name="Birkeland N.K."/>
        </authorList>
    </citation>
    <scope>NUCLEOTIDE SEQUENCE</scope>
    <source>
        <strain evidence="12">PL3</strain>
    </source>
</reference>
<dbReference type="RefSeq" id="WP_218323774.1">
    <property type="nucleotide sequence ID" value="NZ_JAEEGC010000199.1"/>
</dbReference>
<evidence type="ECO:0000259" key="11">
    <source>
        <dbReference type="PROSITE" id="PS51177"/>
    </source>
</evidence>
<dbReference type="EMBL" id="JAEEGC010000199">
    <property type="protein sequence ID" value="MBV7276694.1"/>
    <property type="molecule type" value="Genomic_DNA"/>
</dbReference>
<dbReference type="InterPro" id="IPR001783">
    <property type="entry name" value="Lumazine-bd"/>
</dbReference>
<sequence>MFTGLVEEIAEILSVSTGEKSASLTIKSKKILEDVKLGDSIAVNGVCLTVTSFDKGCFTVDVMPETMRKSNLGKLVKNSKVNLERAMQLGARFGGHIVSGHIDGIGKVINMKNEDIATWVTIEADFHLLKYIVMKGSVTIDGISLTVAELGDTFFKVSLIPHTKEEANIYEKKVGDEVNIECDIVGKYIERLLFMKDREEKKSKEESRVTEDLLKEYGFM</sequence>
<dbReference type="EC" id="2.5.1.9" evidence="4 9"/>
<comment type="pathway">
    <text evidence="3">Cofactor biosynthesis; riboflavin biosynthesis; riboflavin from 2-hydroxy-3-oxobutyl phosphate and 5-amino-6-(D-ribitylamino)uracil: step 2/2.</text>
</comment>
<dbReference type="FunFam" id="2.40.30.20:FF:000004">
    <property type="entry name" value="Riboflavin synthase, alpha subunit"/>
    <property type="match status" value="1"/>
</dbReference>
<dbReference type="NCBIfam" id="NF009566">
    <property type="entry name" value="PRK13020.1"/>
    <property type="match status" value="1"/>
</dbReference>
<evidence type="ECO:0000256" key="7">
    <source>
        <dbReference type="ARBA" id="ARBA00022679"/>
    </source>
</evidence>
<dbReference type="GO" id="GO:0009231">
    <property type="term" value="P:riboflavin biosynthetic process"/>
    <property type="evidence" value="ECO:0007669"/>
    <property type="project" value="UniProtKB-KW"/>
</dbReference>
<dbReference type="GO" id="GO:0004746">
    <property type="term" value="F:riboflavin synthase activity"/>
    <property type="evidence" value="ECO:0007669"/>
    <property type="project" value="UniProtKB-UniRule"/>
</dbReference>
<comment type="caution">
    <text evidence="12">The sequence shown here is derived from an EMBL/GenBank/DDBJ whole genome shotgun (WGS) entry which is preliminary data.</text>
</comment>
<evidence type="ECO:0000256" key="10">
    <source>
        <dbReference type="PROSITE-ProRule" id="PRU00524"/>
    </source>
</evidence>
<dbReference type="Pfam" id="PF00677">
    <property type="entry name" value="Lum_binding"/>
    <property type="match status" value="2"/>
</dbReference>
<dbReference type="NCBIfam" id="NF006767">
    <property type="entry name" value="PRK09289.1"/>
    <property type="match status" value="1"/>
</dbReference>
<evidence type="ECO:0000256" key="2">
    <source>
        <dbReference type="ARBA" id="ARBA00002803"/>
    </source>
</evidence>
<evidence type="ECO:0000256" key="9">
    <source>
        <dbReference type="NCBIfam" id="TIGR00187"/>
    </source>
</evidence>
<evidence type="ECO:0000256" key="8">
    <source>
        <dbReference type="ARBA" id="ARBA00022737"/>
    </source>
</evidence>
<dbReference type="CDD" id="cd00402">
    <property type="entry name" value="Riboflavin_synthase_like"/>
    <property type="match status" value="1"/>
</dbReference>
<gene>
    <name evidence="12" type="primary">ribE</name>
    <name evidence="12" type="ORF">I6U48_27860</name>
</gene>
<evidence type="ECO:0000313" key="13">
    <source>
        <dbReference type="Proteomes" id="UP000694308"/>
    </source>
</evidence>
<comment type="function">
    <text evidence="2">Catalyzes the dismutation of two molecules of 6,7-dimethyl-8-ribityllumazine, resulting in the formation of riboflavin and 5-amino-6-(D-ribitylamino)uracil.</text>
</comment>
<keyword evidence="13" id="KW-1185">Reference proteome</keyword>
<evidence type="ECO:0000256" key="1">
    <source>
        <dbReference type="ARBA" id="ARBA00000968"/>
    </source>
</evidence>
<feature type="domain" description="Lumazine-binding" evidence="11">
    <location>
        <begin position="97"/>
        <end position="193"/>
    </location>
</feature>
<dbReference type="FunFam" id="2.40.30.20:FF:000006">
    <property type="entry name" value="Riboflavin synthase, alpha subunit"/>
    <property type="match status" value="1"/>
</dbReference>
<keyword evidence="7 12" id="KW-0808">Transferase</keyword>
<evidence type="ECO:0000256" key="6">
    <source>
        <dbReference type="ARBA" id="ARBA00022619"/>
    </source>
</evidence>